<comment type="caution">
    <text evidence="6">The sequence shown here is derived from an EMBL/GenBank/DDBJ whole genome shotgun (WGS) entry which is preliminary data.</text>
</comment>
<dbReference type="PRINTS" id="PR00681">
    <property type="entry name" value="RIBOSOMALS1"/>
</dbReference>
<feature type="compositionally biased region" description="Basic residues" evidence="4">
    <location>
        <begin position="7"/>
        <end position="16"/>
    </location>
</feature>
<dbReference type="Gene3D" id="2.40.50.140">
    <property type="entry name" value="Nucleic acid-binding proteins"/>
    <property type="match status" value="4"/>
</dbReference>
<dbReference type="InterPro" id="IPR003029">
    <property type="entry name" value="S1_domain"/>
</dbReference>
<organism evidence="6 7">
    <name type="scientific">Candidatus Roizmanbacteria bacterium RIFCSPLOWO2_01_FULL_40_42</name>
    <dbReference type="NCBI Taxonomy" id="1802066"/>
    <lineage>
        <taxon>Bacteria</taxon>
        <taxon>Candidatus Roizmaniibacteriota</taxon>
    </lineage>
</organism>
<proteinExistence type="inferred from homology"/>
<protein>
    <recommendedName>
        <fullName evidence="5">S1 motif domain-containing protein</fullName>
    </recommendedName>
</protein>
<dbReference type="InterPro" id="IPR035104">
    <property type="entry name" value="Ribosomal_protein_S1-like"/>
</dbReference>
<dbReference type="GO" id="GO:0003735">
    <property type="term" value="F:structural constituent of ribosome"/>
    <property type="evidence" value="ECO:0007669"/>
    <property type="project" value="TreeGrafter"/>
</dbReference>
<dbReference type="GO" id="GO:0006412">
    <property type="term" value="P:translation"/>
    <property type="evidence" value="ECO:0007669"/>
    <property type="project" value="TreeGrafter"/>
</dbReference>
<dbReference type="PANTHER" id="PTHR10724">
    <property type="entry name" value="30S RIBOSOMAL PROTEIN S1"/>
    <property type="match status" value="1"/>
</dbReference>
<evidence type="ECO:0000256" key="1">
    <source>
        <dbReference type="ARBA" id="ARBA00006767"/>
    </source>
</evidence>
<keyword evidence="3" id="KW-0687">Ribonucleoprotein</keyword>
<evidence type="ECO:0000256" key="2">
    <source>
        <dbReference type="ARBA" id="ARBA00022980"/>
    </source>
</evidence>
<evidence type="ECO:0000256" key="3">
    <source>
        <dbReference type="ARBA" id="ARBA00023274"/>
    </source>
</evidence>
<feature type="compositionally biased region" description="Polar residues" evidence="4">
    <location>
        <begin position="19"/>
        <end position="30"/>
    </location>
</feature>
<sequence length="378" mass="42330">MPNTAKKTTKIPKKISLKATKNPSAKSTSPAHPMDALLAKQTITSIKKGQEVDARIVGISKKEVLFDIGAKANAVLGDRETREISTYLPYLKEGDSVRARIISEESKEGFPVVSLRNFFDKGKWNILIAKKEKEEEVEVMCGEYGKGGVFIDFMGIRGVIPKIQLTDQYLASPEKLIGQKIKVKVLEVDQAKNRLVVSQKASVLKISQKGLKKQFDKIKIGEKKKAKILGVSEFGIFCEVDGVEGLVHISEISWEKVSDISSFAKPGEMIEVMVVEKNTQDLKLNLSIKRLSFDPWKEIEKKYPKDKEVKGEIVRHERYGYFVRLEPGVEGLIHTSKLTGGETLEVGQTVKAYIERVSKTARRLSLVLPQKAKPVTYR</sequence>
<dbReference type="EMBL" id="MGAQ01000005">
    <property type="protein sequence ID" value="OGK51108.1"/>
    <property type="molecule type" value="Genomic_DNA"/>
</dbReference>
<dbReference type="InterPro" id="IPR050437">
    <property type="entry name" value="Ribos_protein_bS1-like"/>
</dbReference>
<dbReference type="CDD" id="cd04465">
    <property type="entry name" value="S1_RPS1_repeat_ec2_hs2"/>
    <property type="match status" value="1"/>
</dbReference>
<dbReference type="PROSITE" id="PS50126">
    <property type="entry name" value="S1"/>
    <property type="match status" value="4"/>
</dbReference>
<reference evidence="6 7" key="1">
    <citation type="journal article" date="2016" name="Nat. Commun.">
        <title>Thousands of microbial genomes shed light on interconnected biogeochemical processes in an aquifer system.</title>
        <authorList>
            <person name="Anantharaman K."/>
            <person name="Brown C.T."/>
            <person name="Hug L.A."/>
            <person name="Sharon I."/>
            <person name="Castelle C.J."/>
            <person name="Probst A.J."/>
            <person name="Thomas B.C."/>
            <person name="Singh A."/>
            <person name="Wilkins M.J."/>
            <person name="Karaoz U."/>
            <person name="Brodie E.L."/>
            <person name="Williams K.H."/>
            <person name="Hubbard S.S."/>
            <person name="Banfield J.F."/>
        </authorList>
    </citation>
    <scope>NUCLEOTIDE SEQUENCE [LARGE SCALE GENOMIC DNA]</scope>
</reference>
<dbReference type="GO" id="GO:1990904">
    <property type="term" value="C:ribonucleoprotein complex"/>
    <property type="evidence" value="ECO:0007669"/>
    <property type="project" value="UniProtKB-KW"/>
</dbReference>
<gene>
    <name evidence="6" type="ORF">A3B50_04900</name>
</gene>
<dbReference type="InterPro" id="IPR012340">
    <property type="entry name" value="NA-bd_OB-fold"/>
</dbReference>
<feature type="domain" description="S1 motif" evidence="5">
    <location>
        <begin position="49"/>
        <end position="116"/>
    </location>
</feature>
<name>A0A1F7J695_9BACT</name>
<evidence type="ECO:0000259" key="5">
    <source>
        <dbReference type="PROSITE" id="PS50126"/>
    </source>
</evidence>
<dbReference type="Proteomes" id="UP000178558">
    <property type="component" value="Unassembled WGS sequence"/>
</dbReference>
<accession>A0A1F7J695</accession>
<dbReference type="AlphaFoldDB" id="A0A1F7J695"/>
<dbReference type="SUPFAM" id="SSF50249">
    <property type="entry name" value="Nucleic acid-binding proteins"/>
    <property type="match status" value="4"/>
</dbReference>
<evidence type="ECO:0000313" key="7">
    <source>
        <dbReference type="Proteomes" id="UP000178558"/>
    </source>
</evidence>
<dbReference type="GO" id="GO:0005840">
    <property type="term" value="C:ribosome"/>
    <property type="evidence" value="ECO:0007669"/>
    <property type="project" value="UniProtKB-KW"/>
</dbReference>
<keyword evidence="2" id="KW-0689">Ribosomal protein</keyword>
<dbReference type="Pfam" id="PF00575">
    <property type="entry name" value="S1"/>
    <property type="match status" value="3"/>
</dbReference>
<feature type="domain" description="S1 motif" evidence="5">
    <location>
        <begin position="221"/>
        <end position="289"/>
    </location>
</feature>
<feature type="domain" description="S1 motif" evidence="5">
    <location>
        <begin position="134"/>
        <end position="200"/>
    </location>
</feature>
<feature type="domain" description="S1 motif" evidence="5">
    <location>
        <begin position="306"/>
        <end position="369"/>
    </location>
</feature>
<evidence type="ECO:0000313" key="6">
    <source>
        <dbReference type="EMBL" id="OGK51108.1"/>
    </source>
</evidence>
<dbReference type="GO" id="GO:0003729">
    <property type="term" value="F:mRNA binding"/>
    <property type="evidence" value="ECO:0007669"/>
    <property type="project" value="TreeGrafter"/>
</dbReference>
<feature type="region of interest" description="Disordered" evidence="4">
    <location>
        <begin position="1"/>
        <end position="32"/>
    </location>
</feature>
<evidence type="ECO:0000256" key="4">
    <source>
        <dbReference type="SAM" id="MobiDB-lite"/>
    </source>
</evidence>
<comment type="similarity">
    <text evidence="1">Belongs to the bacterial ribosomal protein bS1 family.</text>
</comment>
<dbReference type="PANTHER" id="PTHR10724:SF7">
    <property type="entry name" value="SMALL RIBOSOMAL SUBUNIT PROTEIN BS1C"/>
    <property type="match status" value="1"/>
</dbReference>
<dbReference type="SMART" id="SM00316">
    <property type="entry name" value="S1"/>
    <property type="match status" value="4"/>
</dbReference>